<organism evidence="2">
    <name type="scientific">bioreactor metagenome</name>
    <dbReference type="NCBI Taxonomy" id="1076179"/>
    <lineage>
        <taxon>unclassified sequences</taxon>
        <taxon>metagenomes</taxon>
        <taxon>ecological metagenomes</taxon>
    </lineage>
</organism>
<accession>A0A645BS76</accession>
<gene>
    <name evidence="2" type="primary">cph2_9</name>
    <name evidence="2" type="ORF">SDC9_114383</name>
</gene>
<evidence type="ECO:0000259" key="1">
    <source>
        <dbReference type="PROSITE" id="PS50883"/>
    </source>
</evidence>
<dbReference type="PANTHER" id="PTHR33121:SF70">
    <property type="entry name" value="SIGNALING PROTEIN YKOW"/>
    <property type="match status" value="1"/>
</dbReference>
<name>A0A645BS76_9ZZZZ</name>
<dbReference type="InterPro" id="IPR050706">
    <property type="entry name" value="Cyclic-di-GMP_PDE-like"/>
</dbReference>
<comment type="caution">
    <text evidence="2">The sequence shown here is derived from an EMBL/GenBank/DDBJ whole genome shotgun (WGS) entry which is preliminary data.</text>
</comment>
<protein>
    <submittedName>
        <fullName evidence="2">Phytochrome-like protein cph2</fullName>
    </submittedName>
</protein>
<dbReference type="PROSITE" id="PS50883">
    <property type="entry name" value="EAL"/>
    <property type="match status" value="1"/>
</dbReference>
<dbReference type="Pfam" id="PF00563">
    <property type="entry name" value="EAL"/>
    <property type="match status" value="1"/>
</dbReference>
<dbReference type="EMBL" id="VSSQ01021706">
    <property type="protein sequence ID" value="MPM67461.1"/>
    <property type="molecule type" value="Genomic_DNA"/>
</dbReference>
<dbReference type="SUPFAM" id="SSF141868">
    <property type="entry name" value="EAL domain-like"/>
    <property type="match status" value="1"/>
</dbReference>
<dbReference type="SMART" id="SM00052">
    <property type="entry name" value="EAL"/>
    <property type="match status" value="1"/>
</dbReference>
<dbReference type="CDD" id="cd01948">
    <property type="entry name" value="EAL"/>
    <property type="match status" value="1"/>
</dbReference>
<dbReference type="Gene3D" id="3.20.20.450">
    <property type="entry name" value="EAL domain"/>
    <property type="match status" value="1"/>
</dbReference>
<feature type="domain" description="EAL" evidence="1">
    <location>
        <begin position="1"/>
        <end position="212"/>
    </location>
</feature>
<sequence length="215" mass="25000">MTQTIKIYKDFIPILESNGYIVKTDMLMFEKSVKFLRNMIDNNLKPIRISVNFSRIHLANKHFVEELCKIADKYAVPHEYLEVELTESVLSDNVMKIQELISELHRNKFTLAIDDFGSGYSSLSLLKDIEVDVVKIDKEFFVQSKIPNRSKIVIENIITMSNDLNALTVAEGIEIGEQVEILRDLNCDMIQGYYFFRPMNADKIDLEIFNKEYTK</sequence>
<evidence type="ECO:0000313" key="2">
    <source>
        <dbReference type="EMBL" id="MPM67461.1"/>
    </source>
</evidence>
<proteinExistence type="predicted"/>
<dbReference type="PANTHER" id="PTHR33121">
    <property type="entry name" value="CYCLIC DI-GMP PHOSPHODIESTERASE PDEF"/>
    <property type="match status" value="1"/>
</dbReference>
<dbReference type="InterPro" id="IPR001633">
    <property type="entry name" value="EAL_dom"/>
</dbReference>
<reference evidence="2" key="1">
    <citation type="submission" date="2019-08" db="EMBL/GenBank/DDBJ databases">
        <authorList>
            <person name="Kucharzyk K."/>
            <person name="Murdoch R.W."/>
            <person name="Higgins S."/>
            <person name="Loffler F."/>
        </authorList>
    </citation>
    <scope>NUCLEOTIDE SEQUENCE</scope>
</reference>
<dbReference type="AlphaFoldDB" id="A0A645BS76"/>
<dbReference type="InterPro" id="IPR035919">
    <property type="entry name" value="EAL_sf"/>
</dbReference>
<dbReference type="GO" id="GO:0071111">
    <property type="term" value="F:cyclic-guanylate-specific phosphodiesterase activity"/>
    <property type="evidence" value="ECO:0007669"/>
    <property type="project" value="InterPro"/>
</dbReference>